<dbReference type="InterPro" id="IPR004294">
    <property type="entry name" value="Carotenoid_Oase"/>
</dbReference>
<dbReference type="PANTHER" id="PTHR10543">
    <property type="entry name" value="BETA-CAROTENE DIOXYGENASE"/>
    <property type="match status" value="1"/>
</dbReference>
<dbReference type="GO" id="GO:0016121">
    <property type="term" value="P:carotene catabolic process"/>
    <property type="evidence" value="ECO:0007669"/>
    <property type="project" value="TreeGrafter"/>
</dbReference>
<reference evidence="7 8" key="1">
    <citation type="submission" date="2019-03" db="EMBL/GenBank/DDBJ databases">
        <title>Draft genome sequences of novel Actinobacteria.</title>
        <authorList>
            <person name="Sahin N."/>
            <person name="Ay H."/>
            <person name="Saygin H."/>
        </authorList>
    </citation>
    <scope>NUCLEOTIDE SEQUENCE [LARGE SCALE GENOMIC DNA]</scope>
    <source>
        <strain evidence="7 8">KC712</strain>
    </source>
</reference>
<proteinExistence type="inferred from homology"/>
<feature type="binding site" evidence="5">
    <location>
        <position position="446"/>
    </location>
    <ligand>
        <name>Fe cation</name>
        <dbReference type="ChEBI" id="CHEBI:24875"/>
        <note>catalytic</note>
    </ligand>
</feature>
<dbReference type="Pfam" id="PF03055">
    <property type="entry name" value="RPE65"/>
    <property type="match status" value="1"/>
</dbReference>
<sequence length="453" mass="49609">MNHYDRYLHGPFAPVKEEVTAYDLPVTGRLPADLNGRYLRLGPNPLGVEDPVTHFWAFGAGMVHGVRIRDGRAEWYRNRWVRSTEVSDALDRMERGLQPPAFLPPSPNIHVLRHAGRTLALSEAGGLPHELGYELDTIGECPVGGTPEGSSANAHSKIDPRTGDLHSVAYVLGRPFAQHIVTDPAGTVTRVADIPLPGDLPFLHDFALSENFVVVFDIPLTFSMDAMRFRWDPAHQAHVGVLPRTGGQVRWFPVEPFYVSHILNAYDDGSTITVDLIVAEGPVDVADPGGVKPRLDRWSIDLRAGRLEQRCVDDRVQDFPRVNDAYASRPHRYGYSAVTPVYGMQFTPEGPHPDDAFANALVKHDLVRGTTQVHGFARDAAVGEAAFAADPSGDQNEGAEDAGYLMAYVADPERGASDLVILSAQDFTGPPVARVHLPVRVPLGFHGNWIPDT</sequence>
<dbReference type="EMBL" id="SMKP01000145">
    <property type="protein sequence ID" value="TDD14548.1"/>
    <property type="molecule type" value="Genomic_DNA"/>
</dbReference>
<name>A0A4R4W794_9ACTN</name>
<comment type="cofactor">
    <cofactor evidence="5 6">
        <name>Fe(2+)</name>
        <dbReference type="ChEBI" id="CHEBI:29033"/>
    </cofactor>
    <text evidence="5 6">Binds 1 Fe(2+) ion per subunit.</text>
</comment>
<evidence type="ECO:0000256" key="5">
    <source>
        <dbReference type="PIRSR" id="PIRSR604294-1"/>
    </source>
</evidence>
<keyword evidence="6" id="KW-0223">Dioxygenase</keyword>
<dbReference type="RefSeq" id="WP_132515685.1">
    <property type="nucleotide sequence ID" value="NZ_SMKP01000145.1"/>
</dbReference>
<dbReference type="EC" id="1.13.11.-" evidence="6"/>
<feature type="binding site" evidence="5">
    <location>
        <position position="204"/>
    </location>
    <ligand>
        <name>Fe cation</name>
        <dbReference type="ChEBI" id="CHEBI:24875"/>
        <note>catalytic</note>
    </ligand>
</feature>
<evidence type="ECO:0000256" key="6">
    <source>
        <dbReference type="RuleBase" id="RU364048"/>
    </source>
</evidence>
<evidence type="ECO:0000313" key="8">
    <source>
        <dbReference type="Proteomes" id="UP000294543"/>
    </source>
</evidence>
<dbReference type="AlphaFoldDB" id="A0A4R4W794"/>
<keyword evidence="8" id="KW-1185">Reference proteome</keyword>
<evidence type="ECO:0000256" key="3">
    <source>
        <dbReference type="ARBA" id="ARBA00023002"/>
    </source>
</evidence>
<organism evidence="7 8">
    <name type="scientific">Nonomuraea diastatica</name>
    <dbReference type="NCBI Taxonomy" id="1848329"/>
    <lineage>
        <taxon>Bacteria</taxon>
        <taxon>Bacillati</taxon>
        <taxon>Actinomycetota</taxon>
        <taxon>Actinomycetes</taxon>
        <taxon>Streptosporangiales</taxon>
        <taxon>Streptosporangiaceae</taxon>
        <taxon>Nonomuraea</taxon>
    </lineage>
</organism>
<keyword evidence="3 6" id="KW-0560">Oxidoreductase</keyword>
<gene>
    <name evidence="7" type="ORF">E1294_37295</name>
</gene>
<feature type="binding site" evidence="5">
    <location>
        <position position="155"/>
    </location>
    <ligand>
        <name>Fe cation</name>
        <dbReference type="ChEBI" id="CHEBI:24875"/>
        <note>catalytic</note>
    </ligand>
</feature>
<dbReference type="PANTHER" id="PTHR10543:SF89">
    <property type="entry name" value="CAROTENOID 9,10(9',10')-CLEAVAGE DIOXYGENASE 1"/>
    <property type="match status" value="1"/>
</dbReference>
<keyword evidence="4 5" id="KW-0408">Iron</keyword>
<evidence type="ECO:0000256" key="4">
    <source>
        <dbReference type="ARBA" id="ARBA00023004"/>
    </source>
</evidence>
<feature type="binding site" evidence="5">
    <location>
        <position position="261"/>
    </location>
    <ligand>
        <name>Fe cation</name>
        <dbReference type="ChEBI" id="CHEBI:24875"/>
        <note>catalytic</note>
    </ligand>
</feature>
<protein>
    <recommendedName>
        <fullName evidence="6">Dioxygenase</fullName>
        <ecNumber evidence="6">1.13.11.-</ecNumber>
    </recommendedName>
</protein>
<evidence type="ECO:0000256" key="2">
    <source>
        <dbReference type="ARBA" id="ARBA00022723"/>
    </source>
</evidence>
<evidence type="ECO:0000256" key="1">
    <source>
        <dbReference type="ARBA" id="ARBA00006787"/>
    </source>
</evidence>
<keyword evidence="2 5" id="KW-0479">Metal-binding</keyword>
<dbReference type="Proteomes" id="UP000294543">
    <property type="component" value="Unassembled WGS sequence"/>
</dbReference>
<comment type="similarity">
    <text evidence="1 6">Belongs to the carotenoid oxygenase family.</text>
</comment>
<dbReference type="GO" id="GO:0010436">
    <property type="term" value="F:carotenoid dioxygenase activity"/>
    <property type="evidence" value="ECO:0007669"/>
    <property type="project" value="TreeGrafter"/>
</dbReference>
<dbReference type="GO" id="GO:0046872">
    <property type="term" value="F:metal ion binding"/>
    <property type="evidence" value="ECO:0007669"/>
    <property type="project" value="UniProtKB-KW"/>
</dbReference>
<dbReference type="OrthoDB" id="6636843at2"/>
<comment type="caution">
    <text evidence="7">The sequence shown here is derived from an EMBL/GenBank/DDBJ whole genome shotgun (WGS) entry which is preliminary data.</text>
</comment>
<evidence type="ECO:0000313" key="7">
    <source>
        <dbReference type="EMBL" id="TDD14548.1"/>
    </source>
</evidence>
<accession>A0A4R4W794</accession>